<evidence type="ECO:0000256" key="2">
    <source>
        <dbReference type="ARBA" id="ARBA00004818"/>
    </source>
</evidence>
<dbReference type="Gene3D" id="1.10.150.240">
    <property type="entry name" value="Putative phosphatase, domain 2"/>
    <property type="match status" value="1"/>
</dbReference>
<dbReference type="Gene3D" id="3.40.50.1000">
    <property type="entry name" value="HAD superfamily/HAD-like"/>
    <property type="match status" value="1"/>
</dbReference>
<proteinExistence type="inferred from homology"/>
<dbReference type="InterPro" id="IPR023214">
    <property type="entry name" value="HAD_sf"/>
</dbReference>
<dbReference type="PANTHER" id="PTHR43434">
    <property type="entry name" value="PHOSPHOGLYCOLATE PHOSPHATASE"/>
    <property type="match status" value="1"/>
</dbReference>
<protein>
    <recommendedName>
        <fullName evidence="4">phosphoglycolate phosphatase</fullName>
        <ecNumber evidence="4">3.1.3.18</ecNumber>
    </recommendedName>
</protein>
<dbReference type="PANTHER" id="PTHR43434:SF1">
    <property type="entry name" value="PHOSPHOGLYCOLATE PHOSPHATASE"/>
    <property type="match status" value="1"/>
</dbReference>
<gene>
    <name evidence="5" type="ORF">B7H23_13285</name>
</gene>
<dbReference type="SUPFAM" id="SSF56784">
    <property type="entry name" value="HAD-like"/>
    <property type="match status" value="1"/>
</dbReference>
<dbReference type="SFLD" id="SFLDS00003">
    <property type="entry name" value="Haloacid_Dehalogenase"/>
    <property type="match status" value="1"/>
</dbReference>
<dbReference type="Proteomes" id="UP000215405">
    <property type="component" value="Unassembled WGS sequence"/>
</dbReference>
<dbReference type="Pfam" id="PF13419">
    <property type="entry name" value="HAD_2"/>
    <property type="match status" value="1"/>
</dbReference>
<dbReference type="InterPro" id="IPR036412">
    <property type="entry name" value="HAD-like_sf"/>
</dbReference>
<dbReference type="EC" id="3.1.3.18" evidence="4"/>
<name>A0A231UTF0_9HYPH</name>
<comment type="pathway">
    <text evidence="2">Organic acid metabolism; glycolate biosynthesis; glycolate from 2-phosphoglycolate: step 1/1.</text>
</comment>
<evidence type="ECO:0000313" key="5">
    <source>
        <dbReference type="EMBL" id="OXS99166.1"/>
    </source>
</evidence>
<dbReference type="InterPro" id="IPR041492">
    <property type="entry name" value="HAD_2"/>
</dbReference>
<dbReference type="GO" id="GO:0006281">
    <property type="term" value="P:DNA repair"/>
    <property type="evidence" value="ECO:0007669"/>
    <property type="project" value="TreeGrafter"/>
</dbReference>
<dbReference type="GO" id="GO:0005829">
    <property type="term" value="C:cytosol"/>
    <property type="evidence" value="ECO:0007669"/>
    <property type="project" value="TreeGrafter"/>
</dbReference>
<dbReference type="InterPro" id="IPR023198">
    <property type="entry name" value="PGP-like_dom2"/>
</dbReference>
<evidence type="ECO:0000313" key="6">
    <source>
        <dbReference type="Proteomes" id="UP000215405"/>
    </source>
</evidence>
<dbReference type="NCBIfam" id="TIGR01549">
    <property type="entry name" value="HAD-SF-IA-v1"/>
    <property type="match status" value="1"/>
</dbReference>
<evidence type="ECO:0000256" key="4">
    <source>
        <dbReference type="ARBA" id="ARBA00013078"/>
    </source>
</evidence>
<organism evidence="5 6">
    <name type="scientific">Notoacmeibacter marinus</name>
    <dbReference type="NCBI Taxonomy" id="1876515"/>
    <lineage>
        <taxon>Bacteria</taxon>
        <taxon>Pseudomonadati</taxon>
        <taxon>Pseudomonadota</taxon>
        <taxon>Alphaproteobacteria</taxon>
        <taxon>Hyphomicrobiales</taxon>
        <taxon>Notoacmeibacteraceae</taxon>
        <taxon>Notoacmeibacter</taxon>
    </lineage>
</organism>
<evidence type="ECO:0000256" key="1">
    <source>
        <dbReference type="ARBA" id="ARBA00000830"/>
    </source>
</evidence>
<dbReference type="AlphaFoldDB" id="A0A231UTF0"/>
<accession>A0A231UTF0</accession>
<dbReference type="InterPro" id="IPR050155">
    <property type="entry name" value="HAD-like_hydrolase_sf"/>
</dbReference>
<dbReference type="InterPro" id="IPR006439">
    <property type="entry name" value="HAD-SF_hydro_IA"/>
</dbReference>
<keyword evidence="6" id="KW-1185">Reference proteome</keyword>
<dbReference type="NCBIfam" id="TIGR01509">
    <property type="entry name" value="HAD-SF-IA-v3"/>
    <property type="match status" value="1"/>
</dbReference>
<dbReference type="SFLD" id="SFLDG01129">
    <property type="entry name" value="C1.5:_HAD__Beta-PGM__Phosphata"/>
    <property type="match status" value="1"/>
</dbReference>
<comment type="catalytic activity">
    <reaction evidence="1">
        <text>2-phosphoglycolate + H2O = glycolate + phosphate</text>
        <dbReference type="Rhea" id="RHEA:14369"/>
        <dbReference type="ChEBI" id="CHEBI:15377"/>
        <dbReference type="ChEBI" id="CHEBI:29805"/>
        <dbReference type="ChEBI" id="CHEBI:43474"/>
        <dbReference type="ChEBI" id="CHEBI:58033"/>
        <dbReference type="EC" id="3.1.3.18"/>
    </reaction>
</comment>
<comment type="similarity">
    <text evidence="3">Belongs to the HAD-like hydrolase superfamily. CbbY/CbbZ/Gph/YieH family.</text>
</comment>
<dbReference type="EMBL" id="NBYO01000003">
    <property type="protein sequence ID" value="OXS99166.1"/>
    <property type="molecule type" value="Genomic_DNA"/>
</dbReference>
<dbReference type="GO" id="GO:0008967">
    <property type="term" value="F:phosphoglycolate phosphatase activity"/>
    <property type="evidence" value="ECO:0007669"/>
    <property type="project" value="UniProtKB-EC"/>
</dbReference>
<reference evidence="6" key="1">
    <citation type="journal article" date="2017" name="Int. J. Syst. Evol. Microbiol.">
        <title>Notoacmeibacter marinus gen. nov., sp. nov., isolated from the gut of a limpet and proposal of Notoacmeibacteraceae fam. nov. in the order Rhizobiales of the class Alphaproteobacteria.</title>
        <authorList>
            <person name="Huang Z."/>
            <person name="Guo F."/>
            <person name="Lai Q."/>
        </authorList>
    </citation>
    <scope>NUCLEOTIDE SEQUENCE [LARGE SCALE GENOMIC DNA]</scope>
    <source>
        <strain evidence="6">XMTR2A4</strain>
    </source>
</reference>
<comment type="caution">
    <text evidence="5">The sequence shown here is derived from an EMBL/GenBank/DDBJ whole genome shotgun (WGS) entry which is preliminary data.</text>
</comment>
<sequence>MLRPLTRWLCPTMPPSRFDLILFDLDGVILDSRTNMDRAWRAVQSEHGLATPFEEYFAEIGRPFADIMARLGLADRASAIETTFRRSSTETIGQTAFFDGMSDVLARISASSVKVGIVTSKDEIRAKLVLERLDCKLDIILTPRSDLRGKPAPDALLYAMALLHTDPAHTIFIGDMASDHEAAKRAGIAYGHVDWGYGDPANDDCRRLQNPQELLTLLGLE</sequence>
<evidence type="ECO:0000256" key="3">
    <source>
        <dbReference type="ARBA" id="ARBA00006171"/>
    </source>
</evidence>